<dbReference type="Pfam" id="PF03061">
    <property type="entry name" value="4HBT"/>
    <property type="match status" value="1"/>
</dbReference>
<feature type="domain" description="Thioesterase" evidence="3">
    <location>
        <begin position="45"/>
        <end position="122"/>
    </location>
</feature>
<evidence type="ECO:0000256" key="1">
    <source>
        <dbReference type="ARBA" id="ARBA00008324"/>
    </source>
</evidence>
<name>A0A178MD89_9PROT</name>
<dbReference type="SUPFAM" id="SSF54637">
    <property type="entry name" value="Thioesterase/thiol ester dehydrase-isomerase"/>
    <property type="match status" value="1"/>
</dbReference>
<dbReference type="PANTHER" id="PTHR21660">
    <property type="entry name" value="THIOESTERASE SUPERFAMILY MEMBER-RELATED"/>
    <property type="match status" value="1"/>
</dbReference>
<dbReference type="InterPro" id="IPR029069">
    <property type="entry name" value="HotDog_dom_sf"/>
</dbReference>
<dbReference type="RefSeq" id="WP_068495000.1">
    <property type="nucleotide sequence ID" value="NZ_LWQT01000088.1"/>
</dbReference>
<evidence type="ECO:0000259" key="3">
    <source>
        <dbReference type="Pfam" id="PF03061"/>
    </source>
</evidence>
<dbReference type="EMBL" id="LWQT01000088">
    <property type="protein sequence ID" value="OAN46732.1"/>
    <property type="molecule type" value="Genomic_DNA"/>
</dbReference>
<accession>A0A178MD89</accession>
<dbReference type="Proteomes" id="UP000078428">
    <property type="component" value="Unassembled WGS sequence"/>
</dbReference>
<dbReference type="InterPro" id="IPR039298">
    <property type="entry name" value="ACOT13"/>
</dbReference>
<gene>
    <name evidence="4" type="ORF">A6A04_06435</name>
</gene>
<dbReference type="GO" id="GO:0047617">
    <property type="term" value="F:fatty acyl-CoA hydrolase activity"/>
    <property type="evidence" value="ECO:0007669"/>
    <property type="project" value="InterPro"/>
</dbReference>
<dbReference type="OrthoDB" id="3477511at2"/>
<protein>
    <submittedName>
        <fullName evidence="4">Aromatic compounds catabolism protein</fullName>
    </submittedName>
</protein>
<dbReference type="NCBIfam" id="TIGR00369">
    <property type="entry name" value="unchar_dom_1"/>
    <property type="match status" value="1"/>
</dbReference>
<comment type="similarity">
    <text evidence="1">Belongs to the thioesterase PaaI family.</text>
</comment>
<dbReference type="AlphaFoldDB" id="A0A178MD89"/>
<keyword evidence="5" id="KW-1185">Reference proteome</keyword>
<evidence type="ECO:0000313" key="5">
    <source>
        <dbReference type="Proteomes" id="UP000078428"/>
    </source>
</evidence>
<reference evidence="4 5" key="1">
    <citation type="submission" date="2016-04" db="EMBL/GenBank/DDBJ databases">
        <title>Draft genome sequence of freshwater magnetotactic bacteria Magnetospirillum marisnigri SP-1 and Magnetospirillum moscoviense BB-1.</title>
        <authorList>
            <person name="Koziaeva V."/>
            <person name="Dziuba M.V."/>
            <person name="Ivanov T.M."/>
            <person name="Kuznetsov B."/>
            <person name="Grouzdev D.S."/>
        </authorList>
    </citation>
    <scope>NUCLEOTIDE SEQUENCE [LARGE SCALE GENOMIC DNA]</scope>
    <source>
        <strain evidence="4 5">SP-1</strain>
    </source>
</reference>
<dbReference type="PANTHER" id="PTHR21660:SF1">
    <property type="entry name" value="ACYL-COENZYME A THIOESTERASE 13"/>
    <property type="match status" value="1"/>
</dbReference>
<evidence type="ECO:0000256" key="2">
    <source>
        <dbReference type="ARBA" id="ARBA00022801"/>
    </source>
</evidence>
<keyword evidence="2" id="KW-0378">Hydrolase</keyword>
<evidence type="ECO:0000313" key="4">
    <source>
        <dbReference type="EMBL" id="OAN46732.1"/>
    </source>
</evidence>
<dbReference type="Gene3D" id="3.10.129.10">
    <property type="entry name" value="Hotdog Thioesterase"/>
    <property type="match status" value="1"/>
</dbReference>
<dbReference type="CDD" id="cd03443">
    <property type="entry name" value="PaaI_thioesterase"/>
    <property type="match status" value="1"/>
</dbReference>
<dbReference type="InterPro" id="IPR006683">
    <property type="entry name" value="Thioestr_dom"/>
</dbReference>
<dbReference type="InterPro" id="IPR003736">
    <property type="entry name" value="PAAI_dom"/>
</dbReference>
<sequence length="145" mass="15768">MSRDLLDGEPKSGFQELLDYHLSEWSQDRAVLELSIERRHCNRAGLVHGGVLATLIDTSCGFAATFCPHPGRVRRVVTLQLTCSFTGQARHGTLRAIGHKKAGGSKIVFCSAEILDEDGRLIAMGEGSFRYRTGSESPEGVLLAP</sequence>
<dbReference type="STRING" id="1285242.A6A04_06435"/>
<comment type="caution">
    <text evidence="4">The sequence shown here is derived from an EMBL/GenBank/DDBJ whole genome shotgun (WGS) entry which is preliminary data.</text>
</comment>
<proteinExistence type="inferred from homology"/>
<organism evidence="4 5">
    <name type="scientific">Paramagnetospirillum marisnigri</name>
    <dbReference type="NCBI Taxonomy" id="1285242"/>
    <lineage>
        <taxon>Bacteria</taxon>
        <taxon>Pseudomonadati</taxon>
        <taxon>Pseudomonadota</taxon>
        <taxon>Alphaproteobacteria</taxon>
        <taxon>Rhodospirillales</taxon>
        <taxon>Magnetospirillaceae</taxon>
        <taxon>Paramagnetospirillum</taxon>
    </lineage>
</organism>